<evidence type="ECO:0000313" key="2">
    <source>
        <dbReference type="EMBL" id="RXK59998.1"/>
    </source>
</evidence>
<dbReference type="PANTHER" id="PTHR21666:SF270">
    <property type="entry name" value="MUREIN HYDROLASE ACTIVATOR ENVC"/>
    <property type="match status" value="1"/>
</dbReference>
<feature type="domain" description="M23ase beta-sheet core" evidence="1">
    <location>
        <begin position="96"/>
        <end position="192"/>
    </location>
</feature>
<keyword evidence="3" id="KW-1185">Reference proteome</keyword>
<name>A0A4Q1CI03_9BACT</name>
<dbReference type="CDD" id="cd12797">
    <property type="entry name" value="M23_peptidase"/>
    <property type="match status" value="1"/>
</dbReference>
<dbReference type="EMBL" id="SDHW01000003">
    <property type="protein sequence ID" value="RXK59998.1"/>
    <property type="molecule type" value="Genomic_DNA"/>
</dbReference>
<sequence>MSSSLIPILEKNKHSFHPVVPFDAVTDRLLQMDFTEANKSLTKEVIEDVAKFSTYVDQQLSDANALYGIGGYAEHRTVYSRSNVFDASDGGEPRRLHLGTDIWGKAGTPVFAALGGMVHSFKFNNRYGDYGATIVLLHQLESAAFYTLYGHVNLKDLALVEGQYINRGQEFAHFGEPHENGHWPPHLHFQIISDIELNEGDYPGVCRMSDKSFYLKNCPDADLILQMNQFL</sequence>
<dbReference type="InterPro" id="IPR011055">
    <property type="entry name" value="Dup_hybrid_motif"/>
</dbReference>
<proteinExistence type="predicted"/>
<dbReference type="Proteomes" id="UP000290204">
    <property type="component" value="Unassembled WGS sequence"/>
</dbReference>
<dbReference type="OrthoDB" id="9801052at2"/>
<dbReference type="SUPFAM" id="SSF51261">
    <property type="entry name" value="Duplicated hybrid motif"/>
    <property type="match status" value="1"/>
</dbReference>
<dbReference type="RefSeq" id="WP_129131372.1">
    <property type="nucleotide sequence ID" value="NZ_SDHW01000003.1"/>
</dbReference>
<evidence type="ECO:0000313" key="3">
    <source>
        <dbReference type="Proteomes" id="UP000290204"/>
    </source>
</evidence>
<reference evidence="2 3" key="1">
    <citation type="submission" date="2019-01" db="EMBL/GenBank/DDBJ databases">
        <title>Lacibacter sp. strain TTM-7.</title>
        <authorList>
            <person name="Chen W.-M."/>
        </authorList>
    </citation>
    <scope>NUCLEOTIDE SEQUENCE [LARGE SCALE GENOMIC DNA]</scope>
    <source>
        <strain evidence="2 3">TTM-7</strain>
    </source>
</reference>
<dbReference type="Pfam" id="PF01551">
    <property type="entry name" value="Peptidase_M23"/>
    <property type="match status" value="1"/>
</dbReference>
<dbReference type="PANTHER" id="PTHR21666">
    <property type="entry name" value="PEPTIDASE-RELATED"/>
    <property type="match status" value="1"/>
</dbReference>
<dbReference type="GO" id="GO:0004222">
    <property type="term" value="F:metalloendopeptidase activity"/>
    <property type="evidence" value="ECO:0007669"/>
    <property type="project" value="TreeGrafter"/>
</dbReference>
<comment type="caution">
    <text evidence="2">The sequence shown here is derived from an EMBL/GenBank/DDBJ whole genome shotgun (WGS) entry which is preliminary data.</text>
</comment>
<gene>
    <name evidence="2" type="ORF">ESA94_13195</name>
</gene>
<evidence type="ECO:0000259" key="1">
    <source>
        <dbReference type="Pfam" id="PF01551"/>
    </source>
</evidence>
<dbReference type="AlphaFoldDB" id="A0A4Q1CI03"/>
<accession>A0A4Q1CI03</accession>
<dbReference type="InterPro" id="IPR050570">
    <property type="entry name" value="Cell_wall_metabolism_enzyme"/>
</dbReference>
<dbReference type="InterPro" id="IPR016047">
    <property type="entry name" value="M23ase_b-sheet_dom"/>
</dbReference>
<organism evidence="2 3">
    <name type="scientific">Lacibacter luteus</name>
    <dbReference type="NCBI Taxonomy" id="2508719"/>
    <lineage>
        <taxon>Bacteria</taxon>
        <taxon>Pseudomonadati</taxon>
        <taxon>Bacteroidota</taxon>
        <taxon>Chitinophagia</taxon>
        <taxon>Chitinophagales</taxon>
        <taxon>Chitinophagaceae</taxon>
        <taxon>Lacibacter</taxon>
    </lineage>
</organism>
<protein>
    <submittedName>
        <fullName evidence="2">Peptidase M23</fullName>
    </submittedName>
</protein>
<dbReference type="Gene3D" id="2.70.70.10">
    <property type="entry name" value="Glucose Permease (Domain IIA)"/>
    <property type="match status" value="1"/>
</dbReference>